<feature type="domain" description="ThuA-like" evidence="1">
    <location>
        <begin position="3"/>
        <end position="211"/>
    </location>
</feature>
<dbReference type="Gene3D" id="3.40.50.880">
    <property type="match status" value="1"/>
</dbReference>
<dbReference type="PANTHER" id="PTHR40469:SF2">
    <property type="entry name" value="GALACTOSE-BINDING DOMAIN-LIKE SUPERFAMILY PROTEIN"/>
    <property type="match status" value="1"/>
</dbReference>
<gene>
    <name evidence="2" type="ORF">QO011_007644</name>
</gene>
<accession>A0ABU0JJZ3</accession>
<sequence>MQRCLIVSGGYAPHRPFEAGERLRLLLEEDGFAVRHVETLKAYDREDLRAYDLIVPNWTVGRISVEGIGRLWEAVWAGTGLGGFHGGMADGFRDSDRFRFMVGGSYVREPGGICRYTVEIARPDDPIMAGLADFSYESEQYYLQVDPAIEVLATTRFRGTDYPWIDGVVMPTVWKKPFGAGRVFFSALGHVPEELDHPSVRAILRRGLLWAARAA</sequence>
<dbReference type="PANTHER" id="PTHR40469">
    <property type="entry name" value="SECRETED GLYCOSYL HYDROLASE"/>
    <property type="match status" value="1"/>
</dbReference>
<dbReference type="Pfam" id="PF06283">
    <property type="entry name" value="ThuA"/>
    <property type="match status" value="1"/>
</dbReference>
<organism evidence="2 3">
    <name type="scientific">Labrys wisconsinensis</name>
    <dbReference type="NCBI Taxonomy" id="425677"/>
    <lineage>
        <taxon>Bacteria</taxon>
        <taxon>Pseudomonadati</taxon>
        <taxon>Pseudomonadota</taxon>
        <taxon>Alphaproteobacteria</taxon>
        <taxon>Hyphomicrobiales</taxon>
        <taxon>Xanthobacteraceae</taxon>
        <taxon>Labrys</taxon>
    </lineage>
</organism>
<dbReference type="RefSeq" id="WP_307284486.1">
    <property type="nucleotide sequence ID" value="NZ_JAUSVX010000024.1"/>
</dbReference>
<proteinExistence type="predicted"/>
<protein>
    <submittedName>
        <fullName evidence="2">Type 1 glutamine amidotransferase</fullName>
    </submittedName>
</protein>
<dbReference type="InterPro" id="IPR029010">
    <property type="entry name" value="ThuA-like"/>
</dbReference>
<dbReference type="SUPFAM" id="SSF52317">
    <property type="entry name" value="Class I glutamine amidotransferase-like"/>
    <property type="match status" value="1"/>
</dbReference>
<dbReference type="EMBL" id="JAUSVX010000024">
    <property type="protein sequence ID" value="MDQ0474603.1"/>
    <property type="molecule type" value="Genomic_DNA"/>
</dbReference>
<keyword evidence="3" id="KW-1185">Reference proteome</keyword>
<reference evidence="2 3" key="1">
    <citation type="submission" date="2023-07" db="EMBL/GenBank/DDBJ databases">
        <title>Genomic Encyclopedia of Type Strains, Phase IV (KMG-IV): sequencing the most valuable type-strain genomes for metagenomic binning, comparative biology and taxonomic classification.</title>
        <authorList>
            <person name="Goeker M."/>
        </authorList>
    </citation>
    <scope>NUCLEOTIDE SEQUENCE [LARGE SCALE GENOMIC DNA]</scope>
    <source>
        <strain evidence="2 3">DSM 19619</strain>
    </source>
</reference>
<evidence type="ECO:0000259" key="1">
    <source>
        <dbReference type="Pfam" id="PF06283"/>
    </source>
</evidence>
<keyword evidence="2" id="KW-0315">Glutamine amidotransferase</keyword>
<dbReference type="InterPro" id="IPR029062">
    <property type="entry name" value="Class_I_gatase-like"/>
</dbReference>
<name>A0ABU0JJZ3_9HYPH</name>
<comment type="caution">
    <text evidence="2">The sequence shown here is derived from an EMBL/GenBank/DDBJ whole genome shotgun (WGS) entry which is preliminary data.</text>
</comment>
<dbReference type="Proteomes" id="UP001242480">
    <property type="component" value="Unassembled WGS sequence"/>
</dbReference>
<evidence type="ECO:0000313" key="3">
    <source>
        <dbReference type="Proteomes" id="UP001242480"/>
    </source>
</evidence>
<evidence type="ECO:0000313" key="2">
    <source>
        <dbReference type="EMBL" id="MDQ0474603.1"/>
    </source>
</evidence>